<evidence type="ECO:0000313" key="2">
    <source>
        <dbReference type="Proteomes" id="UP001497453"/>
    </source>
</evidence>
<dbReference type="EMBL" id="OZ037951">
    <property type="protein sequence ID" value="CAL1714348.1"/>
    <property type="molecule type" value="Genomic_DNA"/>
</dbReference>
<gene>
    <name evidence="1" type="ORF">GFSPODELE1_LOCUS9736</name>
</gene>
<organism evidence="1 2">
    <name type="scientific">Somion occarium</name>
    <dbReference type="NCBI Taxonomy" id="3059160"/>
    <lineage>
        <taxon>Eukaryota</taxon>
        <taxon>Fungi</taxon>
        <taxon>Dikarya</taxon>
        <taxon>Basidiomycota</taxon>
        <taxon>Agaricomycotina</taxon>
        <taxon>Agaricomycetes</taxon>
        <taxon>Polyporales</taxon>
        <taxon>Cerrenaceae</taxon>
        <taxon>Somion</taxon>
    </lineage>
</organism>
<reference evidence="2" key="1">
    <citation type="submission" date="2024-04" db="EMBL/GenBank/DDBJ databases">
        <authorList>
            <person name="Shaw F."/>
            <person name="Minotto A."/>
        </authorList>
    </citation>
    <scope>NUCLEOTIDE SEQUENCE [LARGE SCALE GENOMIC DNA]</scope>
</reference>
<protein>
    <submittedName>
        <fullName evidence="1">Uncharacterized protein</fullName>
    </submittedName>
</protein>
<name>A0ABP1E2R9_9APHY</name>
<sequence length="140" mass="15570">MQEISRQRQLYLLEPSLISQHPTPLRSIGLILNAPLPQLLTDAVLLLVNALLSTILVLCPRTPLVVIHPSLLSVPPSAPTAHQVHNALVPGEEENCRLLEENTRLARRTADTIERLKILQVRTTELGVQVRLLKDAHEPT</sequence>
<dbReference type="Proteomes" id="UP001497453">
    <property type="component" value="Chromosome 8"/>
</dbReference>
<evidence type="ECO:0000313" key="1">
    <source>
        <dbReference type="EMBL" id="CAL1714348.1"/>
    </source>
</evidence>
<accession>A0ABP1E2R9</accession>
<proteinExistence type="predicted"/>
<keyword evidence="2" id="KW-1185">Reference proteome</keyword>